<evidence type="ECO:0000256" key="6">
    <source>
        <dbReference type="ARBA" id="ARBA00023098"/>
    </source>
</evidence>
<reference evidence="8" key="1">
    <citation type="submission" date="2021-02" db="EMBL/GenBank/DDBJ databases">
        <authorList>
            <person name="Nowell W R."/>
        </authorList>
    </citation>
    <scope>NUCLEOTIDE SEQUENCE</scope>
</reference>
<dbReference type="GO" id="GO:0009395">
    <property type="term" value="P:phospholipid catabolic process"/>
    <property type="evidence" value="ECO:0007669"/>
    <property type="project" value="TreeGrafter"/>
</dbReference>
<dbReference type="CDD" id="cd09141">
    <property type="entry name" value="PLDc_vPLD1_2_yPLD_like_2"/>
    <property type="match status" value="1"/>
</dbReference>
<dbReference type="SMART" id="SM00155">
    <property type="entry name" value="PLDc"/>
    <property type="match status" value="2"/>
</dbReference>
<dbReference type="EC" id="3.1.4.4" evidence="2"/>
<dbReference type="InterPro" id="IPR025202">
    <property type="entry name" value="PLD-like_dom"/>
</dbReference>
<dbReference type="GO" id="GO:0060627">
    <property type="term" value="P:regulation of vesicle-mediated transport"/>
    <property type="evidence" value="ECO:0007669"/>
    <property type="project" value="TreeGrafter"/>
</dbReference>
<dbReference type="AlphaFoldDB" id="A0A814T7V9"/>
<dbReference type="InterPro" id="IPR001736">
    <property type="entry name" value="PLipase_D/transphosphatidylase"/>
</dbReference>
<keyword evidence="11" id="KW-1185">Reference proteome</keyword>
<keyword evidence="4" id="KW-0378">Hydrolase</keyword>
<gene>
    <name evidence="9" type="ORF">JXQ802_LOCUS34612</name>
    <name evidence="8" type="ORF">PYM288_LOCUS22500</name>
</gene>
<feature type="domain" description="PLD phosphodiesterase" evidence="7">
    <location>
        <begin position="22"/>
        <end position="49"/>
    </location>
</feature>
<dbReference type="Proteomes" id="UP000663870">
    <property type="component" value="Unassembled WGS sequence"/>
</dbReference>
<name>A0A814T7V9_9BILA</name>
<protein>
    <recommendedName>
        <fullName evidence="2">phospholipase D</fullName>
        <ecNumber evidence="2">3.1.4.4</ecNumber>
    </recommendedName>
</protein>
<dbReference type="PANTHER" id="PTHR18896">
    <property type="entry name" value="PHOSPHOLIPASE D"/>
    <property type="match status" value="1"/>
</dbReference>
<evidence type="ECO:0000256" key="4">
    <source>
        <dbReference type="ARBA" id="ARBA00022801"/>
    </source>
</evidence>
<feature type="domain" description="PLD phosphodiesterase" evidence="7">
    <location>
        <begin position="386"/>
        <end position="413"/>
    </location>
</feature>
<dbReference type="Gene3D" id="3.30.870.10">
    <property type="entry name" value="Endonuclease Chain A"/>
    <property type="match status" value="3"/>
</dbReference>
<evidence type="ECO:0000256" key="2">
    <source>
        <dbReference type="ARBA" id="ARBA00012027"/>
    </source>
</evidence>
<dbReference type="InterPro" id="IPR015679">
    <property type="entry name" value="PLipase_D_fam"/>
</dbReference>
<evidence type="ECO:0000313" key="8">
    <source>
        <dbReference type="EMBL" id="CAF1156378.1"/>
    </source>
</evidence>
<keyword evidence="3" id="KW-0677">Repeat</keyword>
<dbReference type="PROSITE" id="PS50035">
    <property type="entry name" value="PLD"/>
    <property type="match status" value="2"/>
</dbReference>
<dbReference type="GO" id="GO:0004630">
    <property type="term" value="F:phospholipase D activity"/>
    <property type="evidence" value="ECO:0007669"/>
    <property type="project" value="UniProtKB-EC"/>
</dbReference>
<dbReference type="Pfam" id="PF00614">
    <property type="entry name" value="PLDc"/>
    <property type="match status" value="1"/>
</dbReference>
<evidence type="ECO:0000313" key="9">
    <source>
        <dbReference type="EMBL" id="CAF1399108.1"/>
    </source>
</evidence>
<evidence type="ECO:0000259" key="7">
    <source>
        <dbReference type="PROSITE" id="PS50035"/>
    </source>
</evidence>
<organism evidence="8 10">
    <name type="scientific">Rotaria sordida</name>
    <dbReference type="NCBI Taxonomy" id="392033"/>
    <lineage>
        <taxon>Eukaryota</taxon>
        <taxon>Metazoa</taxon>
        <taxon>Spiralia</taxon>
        <taxon>Gnathifera</taxon>
        <taxon>Rotifera</taxon>
        <taxon>Eurotatoria</taxon>
        <taxon>Bdelloidea</taxon>
        <taxon>Philodinida</taxon>
        <taxon>Philodinidae</taxon>
        <taxon>Rotaria</taxon>
    </lineage>
</organism>
<evidence type="ECO:0000313" key="11">
    <source>
        <dbReference type="Proteomes" id="UP000663870"/>
    </source>
</evidence>
<accession>A0A814T7V9</accession>
<comment type="catalytic activity">
    <reaction evidence="1">
        <text>a 1,2-diacyl-sn-glycero-3-phosphocholine + H2O = a 1,2-diacyl-sn-glycero-3-phosphate + choline + H(+)</text>
        <dbReference type="Rhea" id="RHEA:14445"/>
        <dbReference type="ChEBI" id="CHEBI:15354"/>
        <dbReference type="ChEBI" id="CHEBI:15377"/>
        <dbReference type="ChEBI" id="CHEBI:15378"/>
        <dbReference type="ChEBI" id="CHEBI:57643"/>
        <dbReference type="ChEBI" id="CHEBI:58608"/>
        <dbReference type="EC" id="3.1.4.4"/>
    </reaction>
</comment>
<dbReference type="PANTHER" id="PTHR18896:SF76">
    <property type="entry name" value="PHOSPHOLIPASE"/>
    <property type="match status" value="1"/>
</dbReference>
<proteinExistence type="predicted"/>
<dbReference type="SUPFAM" id="SSF56024">
    <property type="entry name" value="Phospholipase D/nuclease"/>
    <property type="match status" value="2"/>
</dbReference>
<evidence type="ECO:0000313" key="10">
    <source>
        <dbReference type="Proteomes" id="UP000663854"/>
    </source>
</evidence>
<dbReference type="Proteomes" id="UP000663854">
    <property type="component" value="Unassembled WGS sequence"/>
</dbReference>
<keyword evidence="5" id="KW-0442">Lipid degradation</keyword>
<evidence type="ECO:0000256" key="3">
    <source>
        <dbReference type="ARBA" id="ARBA00022737"/>
    </source>
</evidence>
<sequence length="570" mass="66981">MSKQGNIKVIRHPDHHRISMDLFWTHHEKMLIIDQKIAFVGGLDLCFGRWDDEFHRLTDLGKTNDTLSDIVSEIAQERKEIDDELSIETFEQVTEKIVQNADQIQVTTCSSIESIEGQKGSRNEEQSKKSQSMMDTKTRYFIGKDYSNLYKKKMKAVEKYYQDFIDRTVVPRAPWHDGGLVVFGEVARDAARHFIQRWNIHKYEKYLNNKSYPFLLPKTYDNKEELTVENWKEFLNSEPYKIDAQCVRSIGPWSAGTRITEISIQNAYIEMINAAKYFIYIENQYFVTLTNSSKIHNQVGDALYQRVLRAHTSAEKFRVYILLPLLPGYDNANTIRATLYYTMQSITKTEKSLFKRLEAAGVPPNDYISFFGMRQYDRLMDNLVTEIVYVHSKFMIIDDRMAICGSANINDRSLLGKRDSEFCVVINDIEEEECHFDGQLVRVGKFCSSWRRKLFSMLLGTLWENKYNIEVNDPISDEFYNYFRQAARTNMLIYEEVFAPVPTNCVRRIDQIDEYMRRPKLKDVDPQNAQEKLDCIRGLVVEYPIYFLDEEDYQPRYLTPEGLAPYFVWT</sequence>
<evidence type="ECO:0000256" key="1">
    <source>
        <dbReference type="ARBA" id="ARBA00000798"/>
    </source>
</evidence>
<dbReference type="Pfam" id="PF13091">
    <property type="entry name" value="PLDc_2"/>
    <property type="match status" value="1"/>
</dbReference>
<comment type="caution">
    <text evidence="8">The sequence shown here is derived from an EMBL/GenBank/DDBJ whole genome shotgun (WGS) entry which is preliminary data.</text>
</comment>
<evidence type="ECO:0000256" key="5">
    <source>
        <dbReference type="ARBA" id="ARBA00022963"/>
    </source>
</evidence>
<dbReference type="EMBL" id="CAJNOH010000968">
    <property type="protein sequence ID" value="CAF1156378.1"/>
    <property type="molecule type" value="Genomic_DNA"/>
</dbReference>
<keyword evidence="6" id="KW-0443">Lipid metabolism</keyword>
<dbReference type="EMBL" id="CAJNOL010001657">
    <property type="protein sequence ID" value="CAF1399108.1"/>
    <property type="molecule type" value="Genomic_DNA"/>
</dbReference>